<keyword evidence="4" id="KW-1185">Reference proteome</keyword>
<name>A0A1Y0L4I8_TATCI</name>
<accession>A0A1Y0L4I8</accession>
<dbReference type="PANTHER" id="PTHR22576">
    <property type="entry name" value="MUCOSA ASSOCIATED LYMPHOID TISSUE LYMPHOMA TRANSLOCATION PROTEIN 1/PARACASPASE"/>
    <property type="match status" value="1"/>
</dbReference>
<dbReference type="OrthoDB" id="9812126at2"/>
<dbReference type="EMBL" id="CP015581">
    <property type="protein sequence ID" value="ARU96643.1"/>
    <property type="molecule type" value="Genomic_DNA"/>
</dbReference>
<reference evidence="4 5" key="1">
    <citation type="submission" date="2016-05" db="EMBL/GenBank/DDBJ databases">
        <title>Complete genome sequence of two 2,5-diketo-D-glunonic acid producing strain Tatumella citrea.</title>
        <authorList>
            <person name="Duan C."/>
            <person name="Yang J."/>
            <person name="Yang S."/>
        </authorList>
    </citation>
    <scope>NUCLEOTIDE SEQUENCE [LARGE SCALE GENOMIC DNA]</scope>
    <source>
        <strain evidence="3 4">ATCC 39140</strain>
        <strain evidence="2 5">DSM 13699</strain>
    </source>
</reference>
<proteinExistence type="predicted"/>
<evidence type="ECO:0000259" key="1">
    <source>
        <dbReference type="Pfam" id="PF00656"/>
    </source>
</evidence>
<evidence type="ECO:0000313" key="4">
    <source>
        <dbReference type="Proteomes" id="UP000195729"/>
    </source>
</evidence>
<organism evidence="2 5">
    <name type="scientific">Tatumella citrea</name>
    <name type="common">Pantoea citrea</name>
    <dbReference type="NCBI Taxonomy" id="53336"/>
    <lineage>
        <taxon>Bacteria</taxon>
        <taxon>Pseudomonadati</taxon>
        <taxon>Pseudomonadota</taxon>
        <taxon>Gammaproteobacteria</taxon>
        <taxon>Enterobacterales</taxon>
        <taxon>Erwiniaceae</taxon>
        <taxon>Tatumella</taxon>
    </lineage>
</organism>
<dbReference type="GO" id="GO:0006508">
    <property type="term" value="P:proteolysis"/>
    <property type="evidence" value="ECO:0007669"/>
    <property type="project" value="InterPro"/>
</dbReference>
<evidence type="ECO:0000313" key="3">
    <source>
        <dbReference type="EMBL" id="ARU96643.1"/>
    </source>
</evidence>
<feature type="domain" description="Peptidase C14 caspase" evidence="1">
    <location>
        <begin position="1"/>
        <end position="187"/>
    </location>
</feature>
<dbReference type="Gene3D" id="3.40.50.1460">
    <property type="match status" value="1"/>
</dbReference>
<dbReference type="Pfam" id="PF00656">
    <property type="entry name" value="Peptidase_C14"/>
    <property type="match status" value="1"/>
</dbReference>
<dbReference type="InterPro" id="IPR029030">
    <property type="entry name" value="Caspase-like_dom_sf"/>
</dbReference>
<dbReference type="AlphaFoldDB" id="A0A1Y0L4I8"/>
<gene>
    <name evidence="2" type="ORF">A7K98_01635</name>
    <name evidence="3" type="ORF">A7K99_01630</name>
</gene>
<dbReference type="Proteomes" id="UP000195814">
    <property type="component" value="Chromosome"/>
</dbReference>
<sequence length="321" mass="35788">MRKALFIGINEYESIQDLKGCEGDAISMSEVLSRHSDGRPNFGAKKLINSPAKPVTREVLEKEIQMLFNGDADIALLFFAGHGYFDQNIDEGVILPFDYNQSKNNGVRISDILNWANNADKIRNKIIILDCCQSGAAGQIRNLRGGESLISDGSTILTACQRDEFAMEENGHGIFTTLMLEALYGAGANILGYVTPGSLYSFVDQALGEWEQRLVFKTNVSRFVILRETGPRISLDTLRMLPVWFKSESDIFALDPDFEPDSPTPSDEKTAIFKQLQNCNRHGIIEPVDSDHMYFAAMNSKGCRLTALGVSYRKLAEKQRI</sequence>
<dbReference type="RefSeq" id="WP_087486985.1">
    <property type="nucleotide sequence ID" value="NZ_CP015579.1"/>
</dbReference>
<evidence type="ECO:0000313" key="5">
    <source>
        <dbReference type="Proteomes" id="UP000195814"/>
    </source>
</evidence>
<evidence type="ECO:0000313" key="2">
    <source>
        <dbReference type="EMBL" id="ARU92608.1"/>
    </source>
</evidence>
<protein>
    <submittedName>
        <fullName evidence="2">Caspase</fullName>
    </submittedName>
</protein>
<dbReference type="InterPro" id="IPR011600">
    <property type="entry name" value="Pept_C14_caspase"/>
</dbReference>
<dbReference type="InterPro" id="IPR052039">
    <property type="entry name" value="Caspase-related_regulators"/>
</dbReference>
<dbReference type="SUPFAM" id="SSF52129">
    <property type="entry name" value="Caspase-like"/>
    <property type="match status" value="1"/>
</dbReference>
<dbReference type="EMBL" id="CP015579">
    <property type="protein sequence ID" value="ARU92608.1"/>
    <property type="molecule type" value="Genomic_DNA"/>
</dbReference>
<dbReference type="KEGG" id="tci:A7K98_01635"/>
<dbReference type="Proteomes" id="UP000195729">
    <property type="component" value="Chromosome"/>
</dbReference>
<dbReference type="GO" id="GO:0004197">
    <property type="term" value="F:cysteine-type endopeptidase activity"/>
    <property type="evidence" value="ECO:0007669"/>
    <property type="project" value="InterPro"/>
</dbReference>
<dbReference type="PANTHER" id="PTHR22576:SF37">
    <property type="entry name" value="MUCOSA-ASSOCIATED LYMPHOID TISSUE LYMPHOMA TRANSLOCATION PROTEIN 1"/>
    <property type="match status" value="1"/>
</dbReference>